<comment type="caution">
    <text evidence="2">The sequence shown here is derived from an EMBL/GenBank/DDBJ whole genome shotgun (WGS) entry which is preliminary data.</text>
</comment>
<dbReference type="PANTHER" id="PTHR45756:SF1">
    <property type="entry name" value="PROTEIN KINASE DOMAIN CONTAINING PROTEIN"/>
    <property type="match status" value="1"/>
</dbReference>
<dbReference type="InterPro" id="IPR000719">
    <property type="entry name" value="Prot_kinase_dom"/>
</dbReference>
<dbReference type="Gene3D" id="1.10.510.10">
    <property type="entry name" value="Transferase(Phosphotransferase) domain 1"/>
    <property type="match status" value="1"/>
</dbReference>
<dbReference type="EMBL" id="CAJVQB010038759">
    <property type="protein sequence ID" value="CAG8826610.1"/>
    <property type="molecule type" value="Genomic_DNA"/>
</dbReference>
<dbReference type="InterPro" id="IPR053215">
    <property type="entry name" value="TKL_Ser/Thr_kinase"/>
</dbReference>
<evidence type="ECO:0000259" key="1">
    <source>
        <dbReference type="PROSITE" id="PS50011"/>
    </source>
</evidence>
<reference evidence="2 3" key="1">
    <citation type="submission" date="2021-06" db="EMBL/GenBank/DDBJ databases">
        <authorList>
            <person name="Kallberg Y."/>
            <person name="Tangrot J."/>
            <person name="Rosling A."/>
        </authorList>
    </citation>
    <scope>NUCLEOTIDE SEQUENCE [LARGE SCALE GENOMIC DNA]</scope>
    <source>
        <strain evidence="2 3">120-4 pot B 10/14</strain>
    </source>
</reference>
<gene>
    <name evidence="2" type="ORF">GMARGA_LOCUS29175</name>
</gene>
<dbReference type="PROSITE" id="PS50011">
    <property type="entry name" value="PROTEIN_KINASE_DOM"/>
    <property type="match status" value="1"/>
</dbReference>
<sequence length="181" mass="20949">GITGSDHKISSSISEISALKNTFERQQNSSQSQISDIISDEFLKIEDCNPPEGFIESSKNEPEKLIAKERNALYLVTEWAEFGNLKEYYKKYMLGFDLKLKFALDVTRGLNFLISVKIFHHDIRSENSLITINKCAKIAHFGLSREFTDATRNIVDDIYDIQRIRYMTPEKLLDCEHKYDI</sequence>
<dbReference type="Pfam" id="PF07714">
    <property type="entry name" value="PK_Tyr_Ser-Thr"/>
    <property type="match status" value="1"/>
</dbReference>
<evidence type="ECO:0000313" key="3">
    <source>
        <dbReference type="Proteomes" id="UP000789901"/>
    </source>
</evidence>
<keyword evidence="3" id="KW-1185">Reference proteome</keyword>
<feature type="non-terminal residue" evidence="2">
    <location>
        <position position="1"/>
    </location>
</feature>
<proteinExistence type="predicted"/>
<dbReference type="PANTHER" id="PTHR45756">
    <property type="entry name" value="PALMITOYLTRANSFERASE"/>
    <property type="match status" value="1"/>
</dbReference>
<feature type="domain" description="Protein kinase" evidence="1">
    <location>
        <begin position="1"/>
        <end position="181"/>
    </location>
</feature>
<organism evidence="2 3">
    <name type="scientific">Gigaspora margarita</name>
    <dbReference type="NCBI Taxonomy" id="4874"/>
    <lineage>
        <taxon>Eukaryota</taxon>
        <taxon>Fungi</taxon>
        <taxon>Fungi incertae sedis</taxon>
        <taxon>Mucoromycota</taxon>
        <taxon>Glomeromycotina</taxon>
        <taxon>Glomeromycetes</taxon>
        <taxon>Diversisporales</taxon>
        <taxon>Gigasporaceae</taxon>
        <taxon>Gigaspora</taxon>
    </lineage>
</organism>
<protein>
    <submittedName>
        <fullName evidence="2">9166_t:CDS:1</fullName>
    </submittedName>
</protein>
<name>A0ABN7WD66_GIGMA</name>
<dbReference type="InterPro" id="IPR011009">
    <property type="entry name" value="Kinase-like_dom_sf"/>
</dbReference>
<dbReference type="Proteomes" id="UP000789901">
    <property type="component" value="Unassembled WGS sequence"/>
</dbReference>
<accession>A0ABN7WD66</accession>
<evidence type="ECO:0000313" key="2">
    <source>
        <dbReference type="EMBL" id="CAG8826610.1"/>
    </source>
</evidence>
<dbReference type="InterPro" id="IPR001245">
    <property type="entry name" value="Ser-Thr/Tyr_kinase_cat_dom"/>
</dbReference>
<dbReference type="SUPFAM" id="SSF56112">
    <property type="entry name" value="Protein kinase-like (PK-like)"/>
    <property type="match status" value="1"/>
</dbReference>